<name>A0ABY1Q0A4_9BURK</name>
<reference evidence="1 2" key="1">
    <citation type="submission" date="2017-05" db="EMBL/GenBank/DDBJ databases">
        <authorList>
            <person name="Varghese N."/>
            <person name="Submissions S."/>
        </authorList>
    </citation>
    <scope>NUCLEOTIDE SEQUENCE [LARGE SCALE GENOMIC DNA]</scope>
    <source>
        <strain evidence="1 2">DSM 26001</strain>
    </source>
</reference>
<dbReference type="Proteomes" id="UP001158049">
    <property type="component" value="Unassembled WGS sequence"/>
</dbReference>
<protein>
    <submittedName>
        <fullName evidence="1">Uncharacterized protein</fullName>
    </submittedName>
</protein>
<dbReference type="EMBL" id="FXUL01000004">
    <property type="protein sequence ID" value="SMP54957.1"/>
    <property type="molecule type" value="Genomic_DNA"/>
</dbReference>
<keyword evidence="2" id="KW-1185">Reference proteome</keyword>
<organism evidence="1 2">
    <name type="scientific">Noviherbaspirillum suwonense</name>
    <dbReference type="NCBI Taxonomy" id="1224511"/>
    <lineage>
        <taxon>Bacteria</taxon>
        <taxon>Pseudomonadati</taxon>
        <taxon>Pseudomonadota</taxon>
        <taxon>Betaproteobacteria</taxon>
        <taxon>Burkholderiales</taxon>
        <taxon>Oxalobacteraceae</taxon>
        <taxon>Noviherbaspirillum</taxon>
    </lineage>
</organism>
<dbReference type="RefSeq" id="WP_283441671.1">
    <property type="nucleotide sequence ID" value="NZ_FXUL01000004.1"/>
</dbReference>
<comment type="caution">
    <text evidence="1">The sequence shown here is derived from an EMBL/GenBank/DDBJ whole genome shotgun (WGS) entry which is preliminary data.</text>
</comment>
<gene>
    <name evidence="1" type="ORF">SAMN06295970_104103</name>
</gene>
<accession>A0ABY1Q0A4</accession>
<sequence length="71" mass="7898">MPSENYTRRGGQRLTYLIAYDKGEYFIERDGQLKKAVPDAMATGIAPSEATPELMLRMAIGDIESLNGMDE</sequence>
<evidence type="ECO:0000313" key="2">
    <source>
        <dbReference type="Proteomes" id="UP001158049"/>
    </source>
</evidence>
<proteinExistence type="predicted"/>
<evidence type="ECO:0000313" key="1">
    <source>
        <dbReference type="EMBL" id="SMP54957.1"/>
    </source>
</evidence>